<feature type="region of interest" description="Disordered" evidence="1">
    <location>
        <begin position="39"/>
        <end position="122"/>
    </location>
</feature>
<dbReference type="GO" id="GO:0005975">
    <property type="term" value="P:carbohydrate metabolic process"/>
    <property type="evidence" value="ECO:0007669"/>
    <property type="project" value="InterPro"/>
</dbReference>
<dbReference type="InterPro" id="IPR008965">
    <property type="entry name" value="CBM2/CBM3_carb-bd_dom_sf"/>
</dbReference>
<gene>
    <name evidence="3" type="ORF">AWW66_14590</name>
</gene>
<dbReference type="Gene3D" id="2.60.40.290">
    <property type="match status" value="1"/>
</dbReference>
<evidence type="ECO:0000313" key="4">
    <source>
        <dbReference type="Proteomes" id="UP000070620"/>
    </source>
</evidence>
<protein>
    <recommendedName>
        <fullName evidence="2">CBM2 domain-containing protein</fullName>
    </recommendedName>
</protein>
<dbReference type="InterPro" id="IPR012291">
    <property type="entry name" value="CBM2_carb-bd_dom_sf"/>
</dbReference>
<evidence type="ECO:0000256" key="1">
    <source>
        <dbReference type="SAM" id="MobiDB-lite"/>
    </source>
</evidence>
<dbReference type="SUPFAM" id="SSF49384">
    <property type="entry name" value="Carbohydrate-binding domain"/>
    <property type="match status" value="1"/>
</dbReference>
<evidence type="ECO:0000259" key="2">
    <source>
        <dbReference type="SMART" id="SM00637"/>
    </source>
</evidence>
<dbReference type="Proteomes" id="UP000070620">
    <property type="component" value="Unassembled WGS sequence"/>
</dbReference>
<dbReference type="EMBL" id="LRQV01000045">
    <property type="protein sequence ID" value="KXK61282.1"/>
    <property type="molecule type" value="Genomic_DNA"/>
</dbReference>
<dbReference type="SMART" id="SM00637">
    <property type="entry name" value="CBD_II"/>
    <property type="match status" value="1"/>
</dbReference>
<feature type="domain" description="CBM2" evidence="2">
    <location>
        <begin position="118"/>
        <end position="218"/>
    </location>
</feature>
<dbReference type="GO" id="GO:0030247">
    <property type="term" value="F:polysaccharide binding"/>
    <property type="evidence" value="ECO:0007669"/>
    <property type="project" value="InterPro"/>
</dbReference>
<keyword evidence="4" id="KW-1185">Reference proteome</keyword>
<name>A0A136PS34_9ACTN</name>
<reference evidence="3 4" key="1">
    <citation type="submission" date="2016-01" db="EMBL/GenBank/DDBJ databases">
        <title>Whole genome sequence and analysis of Micromonospora rosaria DSM 803, which can produce antibacterial substance rosamicin.</title>
        <authorList>
            <person name="Yang H."/>
            <person name="He X."/>
            <person name="Zhu D."/>
        </authorList>
    </citation>
    <scope>NUCLEOTIDE SEQUENCE [LARGE SCALE GENOMIC DNA]</scope>
    <source>
        <strain evidence="3 4">DSM 803</strain>
    </source>
</reference>
<proteinExistence type="predicted"/>
<dbReference type="Pfam" id="PF00553">
    <property type="entry name" value="CBM_2"/>
    <property type="match status" value="1"/>
</dbReference>
<feature type="compositionally biased region" description="Pro residues" evidence="1">
    <location>
        <begin position="88"/>
        <end position="100"/>
    </location>
</feature>
<sequence length="221" mass="22697">MSVGVIVMVVLMVVAFCSSQGQGLTDDVHFGSSGAGVSLPALPPAEDEPSAPTPEVAVRTPAPPAVPGLSPRSTDLPRTPQGSESPEPTEPTPARSPRPSRPAQASGQPSPDAPRSEVTGRYGVVGNYGDAFIGELRLTNAGSGSEPWQVRLVYPQGRLVTAWVESAEQGRGSMSDGVFSYVGGVDLPPGGSAVLRFHLERTGPSTRPVRCTVNGSPCSGG</sequence>
<dbReference type="GO" id="GO:0004553">
    <property type="term" value="F:hydrolase activity, hydrolyzing O-glycosyl compounds"/>
    <property type="evidence" value="ECO:0007669"/>
    <property type="project" value="InterPro"/>
</dbReference>
<dbReference type="AlphaFoldDB" id="A0A136PS34"/>
<dbReference type="InterPro" id="IPR001919">
    <property type="entry name" value="CBD2"/>
</dbReference>
<evidence type="ECO:0000313" key="3">
    <source>
        <dbReference type="EMBL" id="KXK61282.1"/>
    </source>
</evidence>
<organism evidence="3 4">
    <name type="scientific">Micromonospora rosaria</name>
    <dbReference type="NCBI Taxonomy" id="47874"/>
    <lineage>
        <taxon>Bacteria</taxon>
        <taxon>Bacillati</taxon>
        <taxon>Actinomycetota</taxon>
        <taxon>Actinomycetes</taxon>
        <taxon>Micromonosporales</taxon>
        <taxon>Micromonosporaceae</taxon>
        <taxon>Micromonospora</taxon>
    </lineage>
</organism>
<accession>A0A136PS34</accession>
<comment type="caution">
    <text evidence="3">The sequence shown here is derived from an EMBL/GenBank/DDBJ whole genome shotgun (WGS) entry which is preliminary data.</text>
</comment>